<feature type="region of interest" description="Disordered" evidence="1">
    <location>
        <begin position="516"/>
        <end position="553"/>
    </location>
</feature>
<dbReference type="HOGENOM" id="CLU_393000_0_0_1"/>
<evidence type="ECO:0000256" key="1">
    <source>
        <dbReference type="SAM" id="MobiDB-lite"/>
    </source>
</evidence>
<feature type="compositionally biased region" description="Polar residues" evidence="1">
    <location>
        <begin position="128"/>
        <end position="142"/>
    </location>
</feature>
<dbReference type="InterPro" id="IPR044661">
    <property type="entry name" value="MED15a/b/c-like"/>
</dbReference>
<dbReference type="Pfam" id="PF21539">
    <property type="entry name" value="Med15_C"/>
    <property type="match status" value="1"/>
</dbReference>
<evidence type="ECO:0000313" key="4">
    <source>
        <dbReference type="Proteomes" id="UP000026962"/>
    </source>
</evidence>
<proteinExistence type="predicted"/>
<keyword evidence="4" id="KW-1185">Reference proteome</keyword>
<feature type="region of interest" description="Disordered" evidence="1">
    <location>
        <begin position="264"/>
        <end position="288"/>
    </location>
</feature>
<dbReference type="PANTHER" id="PTHR33137:SF10">
    <property type="entry name" value="EXPRESSED PROTEIN"/>
    <property type="match status" value="1"/>
</dbReference>
<dbReference type="eggNOG" id="ENOG502QQV3">
    <property type="taxonomic scope" value="Eukaryota"/>
</dbReference>
<evidence type="ECO:0000313" key="3">
    <source>
        <dbReference type="EnsemblPlants" id="OPUNC12G06820.1"/>
    </source>
</evidence>
<feature type="compositionally biased region" description="Polar residues" evidence="1">
    <location>
        <begin position="268"/>
        <end position="286"/>
    </location>
</feature>
<dbReference type="Gramene" id="OPUNC12G06820.1">
    <property type="protein sequence ID" value="OPUNC12G06820.1"/>
    <property type="gene ID" value="OPUNC12G06820"/>
</dbReference>
<dbReference type="PANTHER" id="PTHR33137">
    <property type="entry name" value="MEDIATOR OF RNA POLYMERASE II TRANSCRIPTION SUBUNIT 15A-RELATED"/>
    <property type="match status" value="1"/>
</dbReference>
<organism evidence="3">
    <name type="scientific">Oryza punctata</name>
    <name type="common">Red rice</name>
    <dbReference type="NCBI Taxonomy" id="4537"/>
    <lineage>
        <taxon>Eukaryota</taxon>
        <taxon>Viridiplantae</taxon>
        <taxon>Streptophyta</taxon>
        <taxon>Embryophyta</taxon>
        <taxon>Tracheophyta</taxon>
        <taxon>Spermatophyta</taxon>
        <taxon>Magnoliopsida</taxon>
        <taxon>Liliopsida</taxon>
        <taxon>Poales</taxon>
        <taxon>Poaceae</taxon>
        <taxon>BOP clade</taxon>
        <taxon>Oryzoideae</taxon>
        <taxon>Oryzeae</taxon>
        <taxon>Oryzinae</taxon>
        <taxon>Oryza</taxon>
    </lineage>
</organism>
<feature type="region of interest" description="Disordered" evidence="1">
    <location>
        <begin position="403"/>
        <end position="446"/>
    </location>
</feature>
<dbReference type="GO" id="GO:0003713">
    <property type="term" value="F:transcription coactivator activity"/>
    <property type="evidence" value="ECO:0007669"/>
    <property type="project" value="InterPro"/>
</dbReference>
<dbReference type="InterPro" id="IPR048386">
    <property type="entry name" value="Med15_C"/>
</dbReference>
<feature type="compositionally biased region" description="Polar residues" evidence="1">
    <location>
        <begin position="429"/>
        <end position="446"/>
    </location>
</feature>
<dbReference type="AlphaFoldDB" id="A0A0E0ML15"/>
<feature type="compositionally biased region" description="Basic and acidic residues" evidence="1">
    <location>
        <begin position="417"/>
        <end position="428"/>
    </location>
</feature>
<evidence type="ECO:0000259" key="2">
    <source>
        <dbReference type="Pfam" id="PF21539"/>
    </source>
</evidence>
<feature type="compositionally biased region" description="Polar residues" evidence="1">
    <location>
        <begin position="531"/>
        <end position="540"/>
    </location>
</feature>
<reference evidence="3" key="1">
    <citation type="submission" date="2015-04" db="UniProtKB">
        <authorList>
            <consortium name="EnsemblPlants"/>
        </authorList>
    </citation>
    <scope>IDENTIFICATION</scope>
</reference>
<feature type="domain" description="ARC105/Med15 mediator subunit C-terminal" evidence="2">
    <location>
        <begin position="608"/>
        <end position="673"/>
    </location>
</feature>
<dbReference type="STRING" id="4537.A0A0E0ML15"/>
<protein>
    <recommendedName>
        <fullName evidence="2">ARC105/Med15 mediator subunit C-terminal domain-containing protein</fullName>
    </recommendedName>
</protein>
<dbReference type="GO" id="GO:0031490">
    <property type="term" value="F:chromatin DNA binding"/>
    <property type="evidence" value="ECO:0007669"/>
    <property type="project" value="InterPro"/>
</dbReference>
<feature type="region of interest" description="Disordered" evidence="1">
    <location>
        <begin position="119"/>
        <end position="180"/>
    </location>
</feature>
<accession>A0A0E0ML15</accession>
<sequence>MEAAYLGFGCAGGGGGGGIGGSGWVAVAGPEFRREVRSMDDYMRTISWNISNLGPQQPAPVHHHQQMQMRQQMSPAHPVQAVHHPVQAVQGGNSLVPAMPQAATNIAAPTRMPSQMQGIIKAKKQHSESTPMPEQVLNSQPGGITPSAPPPNKERSRRWRNQPGRRTAQPEGTQCQAQSNPAARVMLQNSAAVGRPNAQQVHLLRQNVSGGVSMQPTVSFQIQQQQQQEQLLMRMNHQRQMQMQMQRDQMHGTQQIRVPPPEPVTAVDHQQSNSSCLKPENPTTMESVEGVDRRDEIFQKISSLKDAYFSDLMELNISLVDLKMEDEELESLPKHAQAYGIKSSIRDRTRTALKFLQLQKSCIDERTEEELCRQESSINELMDFRRKREAVSIEIAGVHLPQLCQEPPQSPHLSFFGRDDHQSDEQEKPAQSSVSQLGQNNSDDATTFSSDFQQLLQKLQVGFFRQVLDERHEVKDFQKALDELPEDDVFQLLDQVHDDRAEAAVAKKRPFDHLINDDDAETAVADGPTPATGTESSPRSSPKKQKTDNGDSALVREIKAINDKLIDTMITVTAGDDGGDSGRTTSIRFTYTAVALASDMKKLITSCAGTSLVKSANLTVPADYPLSSPVLLDDEPPPPQQSGVDAAFQSALGELTEPRSIEQMARAWDASVRGAVAKFARRRGGGTFSSAYGRWKSCTGKG</sequence>
<dbReference type="EnsemblPlants" id="OPUNC12G06820.1">
    <property type="protein sequence ID" value="OPUNC12G06820.1"/>
    <property type="gene ID" value="OPUNC12G06820"/>
</dbReference>
<name>A0A0E0ML15_ORYPU</name>
<feature type="compositionally biased region" description="Polar residues" evidence="1">
    <location>
        <begin position="170"/>
        <end position="180"/>
    </location>
</feature>
<dbReference type="Proteomes" id="UP000026962">
    <property type="component" value="Chromosome 12"/>
</dbReference>
<reference evidence="3" key="2">
    <citation type="submission" date="2018-05" db="EMBL/GenBank/DDBJ databases">
        <title>OpunRS2 (Oryza punctata Reference Sequence Version 2).</title>
        <authorList>
            <person name="Zhang J."/>
            <person name="Kudrna D."/>
            <person name="Lee S."/>
            <person name="Talag J."/>
            <person name="Welchert J."/>
            <person name="Wing R.A."/>
        </authorList>
    </citation>
    <scope>NUCLEOTIDE SEQUENCE [LARGE SCALE GENOMIC DNA]</scope>
</reference>